<sequence>MKLFDDTDEVVDNEISRIDARKEARKRKMKLAILTDPKTNDPIAFKLMTPDQFKIYTTGKTTKEFKIKTGCSDHDLQRTIDKIEKVLQKGHPVTLKIGIKKYETDETLKGQMESNLKDTFRRMGYEIAADALENLEPKNAPYQYRDMNMNILNYGNNEKISYLWKSAMQKRKKMMLSFTLDCHQKLKVNCDVTVALVPYDARKGNFAMAKTLARYPIKSGPKQFSAYLTDMSSLLIEVLSGGMMVPVGYAEVTDLGKLSSSSPVKGWYPVMSPNDDKLAELEVSLHLETVTDSYDSLGDSIPTTDLSMDANGVNDSMYPQRIQHKAPYAIPPRIPTDDPFISPVSNQNGSVPNGYANTAADLRKQPNYSFHDNRQHSHPQPVESGSTVEVTANGDIVTSDLDQNHLNFISHPTPNHSAISVQSSKSSRKQKASVLEPPPQAAPRGAEGPEVGDLLSILLQKGDKLRKEMIISSVEDNVTNSKEITSASYKNGHENGENNMSRMSESRRSTGSFFKELLQSEKAHQNGHVDVSQFEENAIDLIMGGSGLDDYQMLNLGAGSPGSISDDQDLVSDPGDPIHSETLLKELFYKNPDSEVSELSEFSDEDVKYQKVESRLRTASPAPSMEDPDNVRPPSRRSSVSSITLPLPMTETPEKPKKKLEKPKTPKRKGRVKLRRKGSKKRRKGSRSRSRSASEFSDDSFNTSRSEMSQVSFDMPASDLDEPEQEMAPRRGKKKVDGLSIERLTLLGRVHVARVVIDQLKLVGFEQNTTPSKKKPGIKSVGKPPKPSPKVKKAATYFIEYQFPVVATSRDKHAPNAMATEVTRVASKNIKDGVVTFNHRSVFPIMFDGTAVDNWWKSALIFKLFARSTGQKVPNLVGSCGIPLKSILKSDSFHLDSSLDIQENSISRPGSASRRGGSDVEGFYGKLKVSVELASDSKDFSSALAKTKLAEMSGKAKIVPIPKPPPPKPPVSQEPSAVNTQDQVLHFNQLRKQTESEMKENIVREVEAFLQRNSQASSTTSSQQKNYGQGLLQIPVSYDPSNELPEVLTLHTLLLIPEGRNITLNGIPCLTSLKRHPVFPPKPHSMATDPSSRSMNSRNTYLVCRMFWCDDAVHSDVCWNDPQPPYNFSQIAPVLVSQSLLERMRNNFMVVEIWDKKTNAENDKLIGIVKLSLHQFYMSFRDRKISSALLKSQYPVIAVDNYLPIVDPLTGSQYGQLKVLLAMGSAEQVSALQRMKMESAAGLQVLRPSHHLDGNLETSQEGASRNQFGTSVLVEHIFEVVIEGIRGLSMFDNMMWGEADCFIQYHFPTQSQTEVPGAPIVRHSVPKMKTFRSATTLCIPDPTFNDITRHRLCLPQGSPVQRELLTACAGSGSSGGVPFEVWCRYYHPNVRDQCIAKTSLPLAKLCAMVTMQKRNEPAVQTFTLPINSVTGDGQEEDPEQKAKQKDCGLLTLTIHYKTHIAHNESSTEAHRNIGQSQVCLTVGILKACGLKAAAESLAYTDSGMQYPAEVGVNTYIKVQLSFLDKSEERITRTVARSFAPEFSHTMDFPCNLIWTEADNEALSLAEILERGQLQLQVWHQVPGLASDIDRQMMLEDTTRDKKLGDVLLGTCEVPLSTVLTHRTGISGWFPITVSPNVSSEDNMDASGYHGNYLHRVVGGVELEVKFAHHNDREKVIHAGRNVGWSPVDLQVEDEEEWMSDDESSDRFYHITICVDQANFPLANALATGHDTLEKGARCYVRYKLYDKAAVLSKVTKMADSDGILTSELGHKHTLNIPASSPFRWYLREEKLEVQVWVSYSYNQSQRPQHRDKLIGTAYINLETLADTRRTQHRVSGLYPLFKAGGANLGGGFIQAHVTLKPMFGIPRQRENEANMSDIHDTDYDPNDSFHQLSGNTKRSKPISKHARVQEEDEEVVPSFSVLISVERAMHLPRVSENSRSGEHLPNTYVSYQTAESADPTFTDVFPNSDNPVWDHQNETRLSTELLYQENRNLVFKVWHKPSTCGKTPDKCSDRVLGFVSVDLTPLASGLQQMCGWYNIMDFNGQCQGQIKVNIIPQECLRQYNQETNSPNQPTSLPVRSESSIHHLPAWIHEQPMSFPLSDRPFTSSLPQFDSSPLTDVGQPQVLQQQLVENIRNFIDQQQATLDSKPDFSSVNTHREPSIHWVPSVPENKYEETNDSSRSFLFGSLRKQMQDLDQITSRLKQKLTPVYSLPQHLSSEPEAPVSCRSTGHATLTSTHSGLSTISTLHLQHSQRDSSRTQESDLLLTASNEAESSRTGVDSGVLSVTQSSEKYQDQEALDSQRSDGLDAFRLRSLTHEFNKDSPRDQNSDTGIHCPYKLREDDSSSNSNVGNTPRDSHSKSSTPRGSTPRDPYSVSNGSKMSDPSSLGFQYQGDMSSRSHISAKSSYQDGGGKSPVDVAFGLANEKNSNVNFNSNEKKMESKDMSVIEENADESGGEGDEKYYHRYRDILDEQDSEGSEVESEADIVVPRTLNDVSGKFGGIPGHEAHSNAGPRESPREFHQSDHTMPFEVGSSRSGSKSNSGSKKTSEAELSDLEELHRENLQDSRCEKHQFYVEKDSWFSDEEGDLHRSGYDPSFTQRSTRIVSLEVDVEENLQEIEIVEKDSWFSSDQSKSNLESSNPPNENDNSEMNSYVRHSKHLLSKVKLDTISSVGSREYDSFYIEERDLLNNVELDSVTSGTNTQKGESVYNSTASFHVRKSSDLENYHEERMTHDCVPKSPKEIYNHVVSELEEFFEHSRSENVQGHFADDSEEEEEGDNFHRLGEAENGSSDEEEVDIEVQQTNHGKGKDTNQQIPNFFLPVEHLQESMKVLHLATKAQPGNDSSEVKIMDPQRREEKSQAAAEMKNKLSQSVAQSRFANGPTKSRQLPTAEEAKRIAKIFSSKHSK</sequence>
<feature type="compositionally biased region" description="Polar residues" evidence="1">
    <location>
        <begin position="2800"/>
        <end position="2814"/>
    </location>
</feature>
<feature type="compositionally biased region" description="Low complexity" evidence="1">
    <location>
        <begin position="2532"/>
        <end position="2545"/>
    </location>
</feature>
<dbReference type="HOGENOM" id="CLU_226748_0_0_1"/>
<feature type="compositionally biased region" description="Basic and acidic residues" evidence="1">
    <location>
        <begin position="2845"/>
        <end position="2859"/>
    </location>
</feature>
<dbReference type="GO" id="GO:0061511">
    <property type="term" value="P:centriole elongation"/>
    <property type="evidence" value="ECO:0007669"/>
    <property type="project" value="TreeGrafter"/>
</dbReference>
<evidence type="ECO:0000256" key="1">
    <source>
        <dbReference type="SAM" id="MobiDB-lite"/>
    </source>
</evidence>
<feature type="region of interest" description="Disordered" evidence="1">
    <location>
        <begin position="368"/>
        <end position="387"/>
    </location>
</feature>
<reference evidence="3" key="1">
    <citation type="journal article" date="2012" name="Nature">
        <title>The oyster genome reveals stress adaptation and complexity of shell formation.</title>
        <authorList>
            <person name="Zhang G."/>
            <person name="Fang X."/>
            <person name="Guo X."/>
            <person name="Li L."/>
            <person name="Luo R."/>
            <person name="Xu F."/>
            <person name="Yang P."/>
            <person name="Zhang L."/>
            <person name="Wang X."/>
            <person name="Qi H."/>
            <person name="Xiong Z."/>
            <person name="Que H."/>
            <person name="Xie Y."/>
            <person name="Holland P.W."/>
            <person name="Paps J."/>
            <person name="Zhu Y."/>
            <person name="Wu F."/>
            <person name="Chen Y."/>
            <person name="Wang J."/>
            <person name="Peng C."/>
            <person name="Meng J."/>
            <person name="Yang L."/>
            <person name="Liu J."/>
            <person name="Wen B."/>
            <person name="Zhang N."/>
            <person name="Huang Z."/>
            <person name="Zhu Q."/>
            <person name="Feng Y."/>
            <person name="Mount A."/>
            <person name="Hedgecock D."/>
            <person name="Xu Z."/>
            <person name="Liu Y."/>
            <person name="Domazet-Loso T."/>
            <person name="Du Y."/>
            <person name="Sun X."/>
            <person name="Zhang S."/>
            <person name="Liu B."/>
            <person name="Cheng P."/>
            <person name="Jiang X."/>
            <person name="Li J."/>
            <person name="Fan D."/>
            <person name="Wang W."/>
            <person name="Fu W."/>
            <person name="Wang T."/>
            <person name="Wang B."/>
            <person name="Zhang J."/>
            <person name="Peng Z."/>
            <person name="Li Y."/>
            <person name="Li N."/>
            <person name="Wang J."/>
            <person name="Chen M."/>
            <person name="He Y."/>
            <person name="Tan F."/>
            <person name="Song X."/>
            <person name="Zheng Q."/>
            <person name="Huang R."/>
            <person name="Yang H."/>
            <person name="Du X."/>
            <person name="Chen L."/>
            <person name="Yang M."/>
            <person name="Gaffney P.M."/>
            <person name="Wang S."/>
            <person name="Luo L."/>
            <person name="She Z."/>
            <person name="Ming Y."/>
            <person name="Huang W."/>
            <person name="Zhang S."/>
            <person name="Huang B."/>
            <person name="Zhang Y."/>
            <person name="Qu T."/>
            <person name="Ni P."/>
            <person name="Miao G."/>
            <person name="Wang J."/>
            <person name="Wang Q."/>
            <person name="Steinberg C.E."/>
            <person name="Wang H."/>
            <person name="Li N."/>
            <person name="Qian L."/>
            <person name="Zhang G."/>
            <person name="Li Y."/>
            <person name="Yang H."/>
            <person name="Liu X."/>
            <person name="Wang J."/>
            <person name="Yin Y."/>
            <person name="Wang J."/>
        </authorList>
    </citation>
    <scope>NUCLEOTIDE SEQUENCE [LARGE SCALE GENOMIC DNA]</scope>
    <source>
        <strain evidence="3">05x7-T-G4-1.051#20</strain>
    </source>
</reference>
<feature type="compositionally biased region" description="Basic residues" evidence="1">
    <location>
        <begin position="656"/>
        <end position="690"/>
    </location>
</feature>
<name>K1Q143_MAGGI</name>
<proteinExistence type="predicted"/>
<dbReference type="GO" id="GO:0034451">
    <property type="term" value="C:centriolar satellite"/>
    <property type="evidence" value="ECO:0007669"/>
    <property type="project" value="TreeGrafter"/>
</dbReference>
<dbReference type="InParanoid" id="K1Q143"/>
<feature type="region of interest" description="Disordered" evidence="1">
    <location>
        <begin position="405"/>
        <end position="449"/>
    </location>
</feature>
<dbReference type="InterPro" id="IPR057537">
    <property type="entry name" value="C2_C2CD3_N"/>
</dbReference>
<dbReference type="PROSITE" id="PS50004">
    <property type="entry name" value="C2"/>
    <property type="match status" value="2"/>
</dbReference>
<evidence type="ECO:0000313" key="3">
    <source>
        <dbReference type="EMBL" id="EKC27618.1"/>
    </source>
</evidence>
<dbReference type="Gene3D" id="3.30.110.10">
    <property type="entry name" value="Translation initiation factor 3 (IF-3), C-terminal domain"/>
    <property type="match status" value="1"/>
</dbReference>
<feature type="compositionally biased region" description="Polar residues" evidence="1">
    <location>
        <begin position="2868"/>
        <end position="2888"/>
    </location>
</feature>
<feature type="region of interest" description="Disordered" evidence="1">
    <location>
        <begin position="2837"/>
        <end position="2894"/>
    </location>
</feature>
<feature type="region of interest" description="Disordered" evidence="1">
    <location>
        <begin position="2472"/>
        <end position="2568"/>
    </location>
</feature>
<dbReference type="GO" id="GO:0060271">
    <property type="term" value="P:cilium assembly"/>
    <property type="evidence" value="ECO:0007669"/>
    <property type="project" value="TreeGrafter"/>
</dbReference>
<dbReference type="SMART" id="SM00239">
    <property type="entry name" value="C2"/>
    <property type="match status" value="3"/>
</dbReference>
<feature type="compositionally biased region" description="Low complexity" evidence="1">
    <location>
        <begin position="2632"/>
        <end position="2650"/>
    </location>
</feature>
<feature type="region of interest" description="Disordered" evidence="1">
    <location>
        <begin position="2213"/>
        <end position="2239"/>
    </location>
</feature>
<dbReference type="SUPFAM" id="SSF49562">
    <property type="entry name" value="C2 domain (Calcium/lipid-binding domain, CaLB)"/>
    <property type="match status" value="3"/>
</dbReference>
<evidence type="ECO:0000259" key="2">
    <source>
        <dbReference type="PROSITE" id="PS50004"/>
    </source>
</evidence>
<dbReference type="Pfam" id="PF00168">
    <property type="entry name" value="C2"/>
    <property type="match status" value="2"/>
</dbReference>
<dbReference type="Gene3D" id="2.60.40.150">
    <property type="entry name" value="C2 domain"/>
    <property type="match status" value="2"/>
</dbReference>
<feature type="compositionally biased region" description="Basic and acidic residues" evidence="1">
    <location>
        <begin position="605"/>
        <end position="616"/>
    </location>
</feature>
<dbReference type="InterPro" id="IPR036788">
    <property type="entry name" value="T_IF-3_C_sf"/>
</dbReference>
<feature type="region of interest" description="Disordered" evidence="1">
    <location>
        <begin position="2766"/>
        <end position="2814"/>
    </location>
</feature>
<dbReference type="GO" id="GO:0006413">
    <property type="term" value="P:translational initiation"/>
    <property type="evidence" value="ECO:0007669"/>
    <property type="project" value="InterPro"/>
</dbReference>
<accession>K1Q143</accession>
<organism evidence="3">
    <name type="scientific">Magallana gigas</name>
    <name type="common">Pacific oyster</name>
    <name type="synonym">Crassostrea gigas</name>
    <dbReference type="NCBI Taxonomy" id="29159"/>
    <lineage>
        <taxon>Eukaryota</taxon>
        <taxon>Metazoa</taxon>
        <taxon>Spiralia</taxon>
        <taxon>Lophotrochozoa</taxon>
        <taxon>Mollusca</taxon>
        <taxon>Bivalvia</taxon>
        <taxon>Autobranchia</taxon>
        <taxon>Pteriomorphia</taxon>
        <taxon>Ostreida</taxon>
        <taxon>Ostreoidea</taxon>
        <taxon>Ostreidae</taxon>
        <taxon>Magallana</taxon>
    </lineage>
</organism>
<feature type="compositionally biased region" description="Polar residues" evidence="1">
    <location>
        <begin position="693"/>
        <end position="712"/>
    </location>
</feature>
<feature type="compositionally biased region" description="Acidic residues" evidence="1">
    <location>
        <begin position="2472"/>
        <end position="2484"/>
    </location>
</feature>
<dbReference type="PANTHER" id="PTHR21254">
    <property type="entry name" value="C2 DOMAIN-CONTAINING PROTEIN 3"/>
    <property type="match status" value="1"/>
</dbReference>
<gene>
    <name evidence="3" type="ORF">CGI_10017125</name>
</gene>
<feature type="region of interest" description="Disordered" evidence="1">
    <location>
        <begin position="2629"/>
        <end position="2650"/>
    </location>
</feature>
<feature type="region of interest" description="Disordered" evidence="1">
    <location>
        <begin position="957"/>
        <end position="978"/>
    </location>
</feature>
<feature type="region of interest" description="Disordered" evidence="1">
    <location>
        <begin position="2318"/>
        <end position="2412"/>
    </location>
</feature>
<feature type="compositionally biased region" description="Low complexity" evidence="1">
    <location>
        <begin position="632"/>
        <end position="651"/>
    </location>
</feature>
<feature type="domain" description="C2" evidence="2">
    <location>
        <begin position="1901"/>
        <end position="2037"/>
    </location>
</feature>
<feature type="compositionally biased region" description="Basic and acidic residues" evidence="1">
    <location>
        <begin position="2515"/>
        <end position="2524"/>
    </location>
</feature>
<protein>
    <submittedName>
        <fullName evidence="3">C2 domain-containing protein 3</fullName>
    </submittedName>
</protein>
<feature type="domain" description="C2" evidence="2">
    <location>
        <begin position="1461"/>
        <end position="1629"/>
    </location>
</feature>
<feature type="compositionally biased region" description="Polar residues" evidence="1">
    <location>
        <begin position="405"/>
        <end position="416"/>
    </location>
</feature>
<feature type="compositionally biased region" description="Basic and acidic residues" evidence="1">
    <location>
        <begin position="2556"/>
        <end position="2568"/>
    </location>
</feature>
<dbReference type="GO" id="GO:0071539">
    <property type="term" value="P:protein localization to centrosome"/>
    <property type="evidence" value="ECO:0007669"/>
    <property type="project" value="TreeGrafter"/>
</dbReference>
<feature type="region of interest" description="Disordered" evidence="1">
    <location>
        <begin position="2268"/>
        <end position="2305"/>
    </location>
</feature>
<dbReference type="CDD" id="cd00030">
    <property type="entry name" value="C2"/>
    <property type="match status" value="1"/>
</dbReference>
<feature type="region of interest" description="Disordered" evidence="1">
    <location>
        <begin position="595"/>
        <end position="734"/>
    </location>
</feature>
<feature type="compositionally biased region" description="Polar residues" evidence="1">
    <location>
        <begin position="2226"/>
        <end position="2239"/>
    </location>
</feature>
<dbReference type="PANTHER" id="PTHR21254:SF1">
    <property type="entry name" value="C2 DOMAIN-CONTAINING PROTEIN 3"/>
    <property type="match status" value="1"/>
</dbReference>
<feature type="compositionally biased region" description="Polar residues" evidence="1">
    <location>
        <begin position="2374"/>
        <end position="2408"/>
    </location>
</feature>
<dbReference type="Pfam" id="PF25339">
    <property type="entry name" value="C2_C2CD3_N"/>
    <property type="match status" value="1"/>
</dbReference>
<feature type="compositionally biased region" description="Basic and acidic residues" evidence="1">
    <location>
        <begin position="2318"/>
        <end position="2328"/>
    </location>
</feature>
<feature type="region of interest" description="Disordered" evidence="1">
    <location>
        <begin position="2428"/>
        <end position="2460"/>
    </location>
</feature>
<dbReference type="InterPro" id="IPR035892">
    <property type="entry name" value="C2_domain_sf"/>
</dbReference>
<dbReference type="GO" id="GO:0005814">
    <property type="term" value="C:centriole"/>
    <property type="evidence" value="ECO:0007669"/>
    <property type="project" value="TreeGrafter"/>
</dbReference>
<feature type="compositionally biased region" description="Basic and acidic residues" evidence="1">
    <location>
        <begin position="2435"/>
        <end position="2445"/>
    </location>
</feature>
<dbReference type="EMBL" id="JH818677">
    <property type="protein sequence ID" value="EKC27618.1"/>
    <property type="molecule type" value="Genomic_DNA"/>
</dbReference>
<feature type="compositionally biased region" description="Pro residues" evidence="1">
    <location>
        <begin position="961"/>
        <end position="972"/>
    </location>
</feature>
<feature type="region of interest" description="Disordered" evidence="1">
    <location>
        <begin position="768"/>
        <end position="789"/>
    </location>
</feature>
<feature type="compositionally biased region" description="Polar residues" evidence="1">
    <location>
        <begin position="2345"/>
        <end position="2366"/>
    </location>
</feature>
<dbReference type="InterPro" id="IPR000008">
    <property type="entry name" value="C2_dom"/>
</dbReference>
<feature type="compositionally biased region" description="Basic and acidic residues" evidence="1">
    <location>
        <begin position="2292"/>
        <end position="2305"/>
    </location>
</feature>
<feature type="compositionally biased region" description="Acidic residues" evidence="1">
    <location>
        <begin position="595"/>
        <end position="604"/>
    </location>
</feature>
<feature type="compositionally biased region" description="Polar residues" evidence="1">
    <location>
        <begin position="2268"/>
        <end position="2291"/>
    </location>
</feature>